<sequence>MITGQIECAQTSSSSLTNTQLYCRYTFSCGSDWIVSHGSRRALKGNDEEGKGSIIVWNFPIEISFQSTNTYGWPRICLSVYGIDFLGRDVLRGYASMLLPINPGRHTKFVKTYRPISGNALQQFISWLTAHNQSIRTPRLLQGVKDGH</sequence>
<keyword evidence="4" id="KW-0206">Cytoskeleton</keyword>
<dbReference type="Pfam" id="PF07162">
    <property type="entry name" value="B9-C2"/>
    <property type="match status" value="1"/>
</dbReference>
<keyword evidence="5" id="KW-0966">Cell projection</keyword>
<evidence type="ECO:0000313" key="8">
    <source>
        <dbReference type="EMBL" id="KAK1740917.1"/>
    </source>
</evidence>
<protein>
    <recommendedName>
        <fullName evidence="7">B9 domain-containing protein 1</fullName>
    </recommendedName>
</protein>
<proteinExistence type="inferred from homology"/>
<keyword evidence="3" id="KW-0970">Cilium biogenesis/degradation</keyword>
<dbReference type="EMBL" id="JATAAI010000014">
    <property type="protein sequence ID" value="KAK1740917.1"/>
    <property type="molecule type" value="Genomic_DNA"/>
</dbReference>
<evidence type="ECO:0000256" key="6">
    <source>
        <dbReference type="ARBA" id="ARBA00038411"/>
    </source>
</evidence>
<evidence type="ECO:0000256" key="5">
    <source>
        <dbReference type="ARBA" id="ARBA00023273"/>
    </source>
</evidence>
<dbReference type="PANTHER" id="PTHR12968">
    <property type="entry name" value="B9 DOMAIN-CONTAINING"/>
    <property type="match status" value="1"/>
</dbReference>
<organism evidence="8 9">
    <name type="scientific">Skeletonema marinoi</name>
    <dbReference type="NCBI Taxonomy" id="267567"/>
    <lineage>
        <taxon>Eukaryota</taxon>
        <taxon>Sar</taxon>
        <taxon>Stramenopiles</taxon>
        <taxon>Ochrophyta</taxon>
        <taxon>Bacillariophyta</taxon>
        <taxon>Coscinodiscophyceae</taxon>
        <taxon>Thalassiosirophycidae</taxon>
        <taxon>Thalassiosirales</taxon>
        <taxon>Skeletonemataceae</taxon>
        <taxon>Skeletonema</taxon>
        <taxon>Skeletonema marinoi-dohrnii complex</taxon>
    </lineage>
</organism>
<evidence type="ECO:0000256" key="1">
    <source>
        <dbReference type="ARBA" id="ARBA00004120"/>
    </source>
</evidence>
<dbReference type="PANTHER" id="PTHR12968:SF1">
    <property type="entry name" value="B9 DOMAIN-CONTAINING PROTEIN 1"/>
    <property type="match status" value="1"/>
</dbReference>
<evidence type="ECO:0000256" key="3">
    <source>
        <dbReference type="ARBA" id="ARBA00022794"/>
    </source>
</evidence>
<comment type="subcellular location">
    <subcellularLocation>
        <location evidence="1">Cytoplasm</location>
        <location evidence="1">Cytoskeleton</location>
        <location evidence="1">Cilium basal body</location>
    </subcellularLocation>
</comment>
<accession>A0AAD8Y8J0</accession>
<dbReference type="GO" id="GO:0036038">
    <property type="term" value="C:MKS complex"/>
    <property type="evidence" value="ECO:0007669"/>
    <property type="project" value="TreeGrafter"/>
</dbReference>
<dbReference type="InterPro" id="IPR010796">
    <property type="entry name" value="C2_B9-type_dom"/>
</dbReference>
<keyword evidence="2" id="KW-0963">Cytoplasm</keyword>
<keyword evidence="9" id="KW-1185">Reference proteome</keyword>
<evidence type="ECO:0000256" key="4">
    <source>
        <dbReference type="ARBA" id="ARBA00023212"/>
    </source>
</evidence>
<evidence type="ECO:0000256" key="2">
    <source>
        <dbReference type="ARBA" id="ARBA00022490"/>
    </source>
</evidence>
<comment type="caution">
    <text evidence="8">The sequence shown here is derived from an EMBL/GenBank/DDBJ whole genome shotgun (WGS) entry which is preliminary data.</text>
</comment>
<dbReference type="AlphaFoldDB" id="A0AAD8Y8J0"/>
<name>A0AAD8Y8J0_9STRA</name>
<evidence type="ECO:0000256" key="7">
    <source>
        <dbReference type="ARBA" id="ARBA00039274"/>
    </source>
</evidence>
<reference evidence="8" key="1">
    <citation type="submission" date="2023-06" db="EMBL/GenBank/DDBJ databases">
        <title>Survivors Of The Sea: Transcriptome response of Skeletonema marinoi to long-term dormancy.</title>
        <authorList>
            <person name="Pinder M.I.M."/>
            <person name="Kourtchenko O."/>
            <person name="Robertson E.K."/>
            <person name="Larsson T."/>
            <person name="Maumus F."/>
            <person name="Osuna-Cruz C.M."/>
            <person name="Vancaester E."/>
            <person name="Stenow R."/>
            <person name="Vandepoele K."/>
            <person name="Ploug H."/>
            <person name="Bruchert V."/>
            <person name="Godhe A."/>
            <person name="Topel M."/>
        </authorList>
    </citation>
    <scope>NUCLEOTIDE SEQUENCE</scope>
    <source>
        <strain evidence="8">R05AC</strain>
    </source>
</reference>
<evidence type="ECO:0000313" key="9">
    <source>
        <dbReference type="Proteomes" id="UP001224775"/>
    </source>
</evidence>
<gene>
    <name evidence="8" type="ORF">QTG54_008169</name>
</gene>
<dbReference type="PROSITE" id="PS51381">
    <property type="entry name" value="C2_B9"/>
    <property type="match status" value="1"/>
</dbReference>
<dbReference type="Proteomes" id="UP001224775">
    <property type="component" value="Unassembled WGS sequence"/>
</dbReference>
<comment type="similarity">
    <text evidence="6">Belongs to the B9D family.</text>
</comment>
<dbReference type="GO" id="GO:0060271">
    <property type="term" value="P:cilium assembly"/>
    <property type="evidence" value="ECO:0007669"/>
    <property type="project" value="TreeGrafter"/>
</dbReference>